<reference evidence="2 3" key="1">
    <citation type="journal article" date="2019" name="Commun. Biol.">
        <title>The bagworm genome reveals a unique fibroin gene that provides high tensile strength.</title>
        <authorList>
            <person name="Kono N."/>
            <person name="Nakamura H."/>
            <person name="Ohtoshi R."/>
            <person name="Tomita M."/>
            <person name="Numata K."/>
            <person name="Arakawa K."/>
        </authorList>
    </citation>
    <scope>NUCLEOTIDE SEQUENCE [LARGE SCALE GENOMIC DNA]</scope>
</reference>
<protein>
    <submittedName>
        <fullName evidence="2">Uncharacterized protein</fullName>
    </submittedName>
</protein>
<evidence type="ECO:0000313" key="2">
    <source>
        <dbReference type="EMBL" id="GBP80363.1"/>
    </source>
</evidence>
<evidence type="ECO:0000313" key="3">
    <source>
        <dbReference type="Proteomes" id="UP000299102"/>
    </source>
</evidence>
<keyword evidence="3" id="KW-1185">Reference proteome</keyword>
<gene>
    <name evidence="2" type="ORF">EVAR_54751_1</name>
</gene>
<proteinExistence type="predicted"/>
<name>A0A4C1YZJ4_EUMVA</name>
<comment type="caution">
    <text evidence="2">The sequence shown here is derived from an EMBL/GenBank/DDBJ whole genome shotgun (WGS) entry which is preliminary data.</text>
</comment>
<evidence type="ECO:0000256" key="1">
    <source>
        <dbReference type="SAM" id="MobiDB-lite"/>
    </source>
</evidence>
<feature type="region of interest" description="Disordered" evidence="1">
    <location>
        <begin position="1"/>
        <end position="22"/>
    </location>
</feature>
<dbReference type="AlphaFoldDB" id="A0A4C1YZJ4"/>
<feature type="compositionally biased region" description="Polar residues" evidence="1">
    <location>
        <begin position="8"/>
        <end position="20"/>
    </location>
</feature>
<accession>A0A4C1YZJ4</accession>
<organism evidence="2 3">
    <name type="scientific">Eumeta variegata</name>
    <name type="common">Bagworm moth</name>
    <name type="synonym">Eumeta japonica</name>
    <dbReference type="NCBI Taxonomy" id="151549"/>
    <lineage>
        <taxon>Eukaryota</taxon>
        <taxon>Metazoa</taxon>
        <taxon>Ecdysozoa</taxon>
        <taxon>Arthropoda</taxon>
        <taxon>Hexapoda</taxon>
        <taxon>Insecta</taxon>
        <taxon>Pterygota</taxon>
        <taxon>Neoptera</taxon>
        <taxon>Endopterygota</taxon>
        <taxon>Lepidoptera</taxon>
        <taxon>Glossata</taxon>
        <taxon>Ditrysia</taxon>
        <taxon>Tineoidea</taxon>
        <taxon>Psychidae</taxon>
        <taxon>Oiketicinae</taxon>
        <taxon>Eumeta</taxon>
    </lineage>
</organism>
<sequence length="265" mass="29273">MNMAKSIVNGSRLESGSTPHRTTDSMALVGFNVLPSHEKRRLLNTGELLRTRRADERKSCRPADGGAGAWRCVTAASSPRGRPLRGARARPTGFGEHCTRIRFHYSCVSAAPMRASWWPERNQVLGQEDVIMHPLGFVVEGQIRGLAVGCMLHVNACCWQKFQFVTDSELVNKQGTVLGICADFAKRFSTTGDLLRFGHSETGLFVEELEGPMANSSLHHHFSLHQPASLSRDIIFLSKILAMGNNQFLELRVSMGSDDHVLFVG</sequence>
<dbReference type="Proteomes" id="UP000299102">
    <property type="component" value="Unassembled WGS sequence"/>
</dbReference>
<dbReference type="EMBL" id="BGZK01001458">
    <property type="protein sequence ID" value="GBP80363.1"/>
    <property type="molecule type" value="Genomic_DNA"/>
</dbReference>